<accession>A0AAD3DRF8</accession>
<feature type="compositionally biased region" description="Polar residues" evidence="3">
    <location>
        <begin position="143"/>
        <end position="152"/>
    </location>
</feature>
<comment type="similarity">
    <text evidence="1">Belongs to the VPS13 family.</text>
</comment>
<gene>
    <name evidence="5" type="ORF">Agub_g6999</name>
</gene>
<evidence type="ECO:0000256" key="2">
    <source>
        <dbReference type="ARBA" id="ARBA00022448"/>
    </source>
</evidence>
<dbReference type="GO" id="GO:0006623">
    <property type="term" value="P:protein targeting to vacuole"/>
    <property type="evidence" value="ECO:0007669"/>
    <property type="project" value="TreeGrafter"/>
</dbReference>
<dbReference type="PANTHER" id="PTHR16166:SF93">
    <property type="entry name" value="INTERMEMBRANE LIPID TRANSFER PROTEIN VPS13"/>
    <property type="match status" value="1"/>
</dbReference>
<name>A0AAD3DRF8_9CHLO</name>
<dbReference type="AlphaFoldDB" id="A0AAD3DRF8"/>
<evidence type="ECO:0000313" key="5">
    <source>
        <dbReference type="EMBL" id="GFR45602.1"/>
    </source>
</evidence>
<feature type="region of interest" description="Disordered" evidence="3">
    <location>
        <begin position="127"/>
        <end position="199"/>
    </location>
</feature>
<evidence type="ECO:0000256" key="3">
    <source>
        <dbReference type="SAM" id="MobiDB-lite"/>
    </source>
</evidence>
<dbReference type="PANTHER" id="PTHR16166">
    <property type="entry name" value="VACUOLAR PROTEIN SORTING-ASSOCIATED PROTEIN VPS13"/>
    <property type="match status" value="1"/>
</dbReference>
<dbReference type="Pfam" id="PF12624">
    <property type="entry name" value="VPS13_N"/>
    <property type="match status" value="1"/>
</dbReference>
<feature type="domain" description="Chorein N-terminal" evidence="4">
    <location>
        <begin position="1"/>
        <end position="145"/>
    </location>
</feature>
<reference evidence="5 6" key="1">
    <citation type="journal article" date="2021" name="Sci. Rep.">
        <title>Genome sequencing of the multicellular alga Astrephomene provides insights into convergent evolution of germ-soma differentiation.</title>
        <authorList>
            <person name="Yamashita S."/>
            <person name="Yamamoto K."/>
            <person name="Matsuzaki R."/>
            <person name="Suzuki S."/>
            <person name="Yamaguchi H."/>
            <person name="Hirooka S."/>
            <person name="Minakuchi Y."/>
            <person name="Miyagishima S."/>
            <person name="Kawachi M."/>
            <person name="Toyoda A."/>
            <person name="Nozaki H."/>
        </authorList>
    </citation>
    <scope>NUCLEOTIDE SEQUENCE [LARGE SCALE GENOMIC DNA]</scope>
    <source>
        <strain evidence="5 6">NIES-4017</strain>
    </source>
</reference>
<feature type="non-terminal residue" evidence="5">
    <location>
        <position position="1"/>
    </location>
</feature>
<dbReference type="Proteomes" id="UP001054857">
    <property type="component" value="Unassembled WGS sequence"/>
</dbReference>
<comment type="caution">
    <text evidence="5">The sequence shown here is derived from an EMBL/GenBank/DDBJ whole genome shotgun (WGS) entry which is preliminary data.</text>
</comment>
<feature type="compositionally biased region" description="Gly residues" evidence="3">
    <location>
        <begin position="241"/>
        <end position="257"/>
    </location>
</feature>
<protein>
    <recommendedName>
        <fullName evidence="4">Chorein N-terminal domain-containing protein</fullName>
    </recommendedName>
</protein>
<feature type="compositionally biased region" description="Basic residues" evidence="3">
    <location>
        <begin position="133"/>
        <end position="142"/>
    </location>
</feature>
<sequence length="257" mass="25660">MFEGWAADLLATSLGRFVDVQKDKLRISLWSGSGVLENVRLRAEAFDYLKLPFAIHEGVVGRLRIKIPWGNWLTGALVVELSDVLLCATEREDSEWEESAALRREYAAKQADLAAAELAKLSRRMVVQQNRQGHGHHPHPHHNSSSSTTGASQQQQQQQHVLQTAVSVSGSAPSGTVAAGATAGSGAAAGGAGAGAGASPAVVDNSMAGAGAVAVAGGLAAEGGHGEAHGSVAAAGAAGSSSGGGGGGGASGLCGDG</sequence>
<dbReference type="GO" id="GO:0045053">
    <property type="term" value="P:protein retention in Golgi apparatus"/>
    <property type="evidence" value="ECO:0007669"/>
    <property type="project" value="TreeGrafter"/>
</dbReference>
<feature type="compositionally biased region" description="Low complexity" evidence="3">
    <location>
        <begin position="153"/>
        <end position="186"/>
    </location>
</feature>
<evidence type="ECO:0000313" key="6">
    <source>
        <dbReference type="Proteomes" id="UP001054857"/>
    </source>
</evidence>
<dbReference type="EMBL" id="BMAR01000010">
    <property type="protein sequence ID" value="GFR45602.1"/>
    <property type="molecule type" value="Genomic_DNA"/>
</dbReference>
<feature type="region of interest" description="Disordered" evidence="3">
    <location>
        <begin position="234"/>
        <end position="257"/>
    </location>
</feature>
<organism evidence="5 6">
    <name type="scientific">Astrephomene gubernaculifera</name>
    <dbReference type="NCBI Taxonomy" id="47775"/>
    <lineage>
        <taxon>Eukaryota</taxon>
        <taxon>Viridiplantae</taxon>
        <taxon>Chlorophyta</taxon>
        <taxon>core chlorophytes</taxon>
        <taxon>Chlorophyceae</taxon>
        <taxon>CS clade</taxon>
        <taxon>Chlamydomonadales</taxon>
        <taxon>Astrephomenaceae</taxon>
        <taxon>Astrephomene</taxon>
    </lineage>
</organism>
<dbReference type="InterPro" id="IPR026854">
    <property type="entry name" value="VPS13_N"/>
</dbReference>
<keyword evidence="6" id="KW-1185">Reference proteome</keyword>
<evidence type="ECO:0000259" key="4">
    <source>
        <dbReference type="Pfam" id="PF12624"/>
    </source>
</evidence>
<dbReference type="InterPro" id="IPR026847">
    <property type="entry name" value="VPS13"/>
</dbReference>
<evidence type="ECO:0000256" key="1">
    <source>
        <dbReference type="ARBA" id="ARBA00006545"/>
    </source>
</evidence>
<proteinExistence type="inferred from homology"/>
<keyword evidence="2" id="KW-0813">Transport</keyword>
<feature type="compositionally biased region" description="Gly residues" evidence="3">
    <location>
        <begin position="187"/>
        <end position="196"/>
    </location>
</feature>